<gene>
    <name evidence="8" type="ordered locus">TREAZ_0495</name>
</gene>
<dbReference type="InterPro" id="IPR011010">
    <property type="entry name" value="DNA_brk_join_enz"/>
</dbReference>
<evidence type="ECO:0000259" key="6">
    <source>
        <dbReference type="PROSITE" id="PS51898"/>
    </source>
</evidence>
<dbReference type="STRING" id="545695.TREAZ_0495"/>
<dbReference type="InterPro" id="IPR010998">
    <property type="entry name" value="Integrase_recombinase_N"/>
</dbReference>
<dbReference type="eggNOG" id="COG4974">
    <property type="taxonomic scope" value="Bacteria"/>
</dbReference>
<sequence>MDVVYLFYEHNKIRMPFYDYDKNLFTKMIASRLGFWDSLSNQFIVQPEHGDILIKQILVNKPYVEVEKDPNTPIAVGGFLYQKHNSDLSNKTTGADSAYLAAYPPLPDFFSCIWREKLEVELRSRKYSANTIDAYVQYNRDLCRRLQKLPENITGEDIKGYLAYQNQRLNLSASTMNLALSAFKFFYNNVLKHDIIQDQHRPRQDKRLPVVLSKSEIKAIFDAEKNLKHRLLLMMVYSSGLRVNEVVALKRTNTWLFPGRTASLQLSIRSAQKIFENALRKARIEKSASIHSLRHTFATHLLESGTDIRYIQELLGHTSIRTTERYTHVARCKSLQIQSPLDNMTLED</sequence>
<dbReference type="PROSITE" id="PS51898">
    <property type="entry name" value="TYR_RECOMBINASE"/>
    <property type="match status" value="1"/>
</dbReference>
<evidence type="ECO:0000256" key="1">
    <source>
        <dbReference type="ARBA" id="ARBA00008857"/>
    </source>
</evidence>
<keyword evidence="4" id="KW-0233">DNA recombination</keyword>
<dbReference type="PANTHER" id="PTHR30349">
    <property type="entry name" value="PHAGE INTEGRASE-RELATED"/>
    <property type="match status" value="1"/>
</dbReference>
<dbReference type="Gene3D" id="1.10.150.130">
    <property type="match status" value="1"/>
</dbReference>
<dbReference type="InterPro" id="IPR044068">
    <property type="entry name" value="CB"/>
</dbReference>
<reference evidence="8 9" key="2">
    <citation type="journal article" date="2011" name="ISME J.">
        <title>RNA-seq reveals cooperative metabolic interactions between two termite-gut spirochete species in co-culture.</title>
        <authorList>
            <person name="Rosenthal A.Z."/>
            <person name="Matson E.G."/>
            <person name="Eldar A."/>
            <person name="Leadbetter J.R."/>
        </authorList>
    </citation>
    <scope>NUCLEOTIDE SEQUENCE [LARGE SCALE GENOMIC DNA]</scope>
    <source>
        <strain evidence="9">ATCC BAA-888 / DSM 13862 / ZAS-9</strain>
    </source>
</reference>
<dbReference type="InterPro" id="IPR050090">
    <property type="entry name" value="Tyrosine_recombinase_XerCD"/>
</dbReference>
<dbReference type="PROSITE" id="PS51900">
    <property type="entry name" value="CB"/>
    <property type="match status" value="1"/>
</dbReference>
<keyword evidence="2" id="KW-0229">DNA integration</keyword>
<dbReference type="Proteomes" id="UP000009222">
    <property type="component" value="Chromosome"/>
</dbReference>
<evidence type="ECO:0000256" key="3">
    <source>
        <dbReference type="ARBA" id="ARBA00023125"/>
    </source>
</evidence>
<dbReference type="EMBL" id="CP001841">
    <property type="protein sequence ID" value="AEF80936.1"/>
    <property type="molecule type" value="Genomic_DNA"/>
</dbReference>
<dbReference type="Pfam" id="PF13495">
    <property type="entry name" value="Phage_int_SAM_4"/>
    <property type="match status" value="1"/>
</dbReference>
<keyword evidence="3 5" id="KW-0238">DNA-binding</keyword>
<feature type="domain" description="Core-binding (CB)" evidence="7">
    <location>
        <begin position="105"/>
        <end position="191"/>
    </location>
</feature>
<proteinExistence type="inferred from homology"/>
<dbReference type="OrthoDB" id="341301at2"/>
<accession>F5YC77</accession>
<protein>
    <submittedName>
        <fullName evidence="8">Phage integrase</fullName>
    </submittedName>
</protein>
<dbReference type="GO" id="GO:0003677">
    <property type="term" value="F:DNA binding"/>
    <property type="evidence" value="ECO:0007669"/>
    <property type="project" value="UniProtKB-UniRule"/>
</dbReference>
<evidence type="ECO:0000313" key="9">
    <source>
        <dbReference type="Proteomes" id="UP000009222"/>
    </source>
</evidence>
<dbReference type="GO" id="GO:0006310">
    <property type="term" value="P:DNA recombination"/>
    <property type="evidence" value="ECO:0007669"/>
    <property type="project" value="UniProtKB-KW"/>
</dbReference>
<dbReference type="InterPro" id="IPR013762">
    <property type="entry name" value="Integrase-like_cat_sf"/>
</dbReference>
<dbReference type="SUPFAM" id="SSF56349">
    <property type="entry name" value="DNA breaking-rejoining enzymes"/>
    <property type="match status" value="1"/>
</dbReference>
<dbReference type="KEGG" id="taz:TREAZ_0495"/>
<evidence type="ECO:0000256" key="2">
    <source>
        <dbReference type="ARBA" id="ARBA00022908"/>
    </source>
</evidence>
<dbReference type="Gene3D" id="1.10.443.10">
    <property type="entry name" value="Intergrase catalytic core"/>
    <property type="match status" value="2"/>
</dbReference>
<keyword evidence="9" id="KW-1185">Reference proteome</keyword>
<reference evidence="9" key="1">
    <citation type="submission" date="2009-12" db="EMBL/GenBank/DDBJ databases">
        <title>Complete sequence of Treponema azotonutricium strain ZAS-9.</title>
        <authorList>
            <person name="Tetu S.G."/>
            <person name="Matson E."/>
            <person name="Ren Q."/>
            <person name="Seshadri R."/>
            <person name="Elbourne L."/>
            <person name="Hassan K.A."/>
            <person name="Durkin A."/>
            <person name="Radune D."/>
            <person name="Mohamoud Y."/>
            <person name="Shay R."/>
            <person name="Jin S."/>
            <person name="Zhang X."/>
            <person name="Lucey K."/>
            <person name="Ballor N.R."/>
            <person name="Ottesen E."/>
            <person name="Rosenthal R."/>
            <person name="Allen A."/>
            <person name="Leadbetter J.R."/>
            <person name="Paulsen I.T."/>
        </authorList>
    </citation>
    <scope>NUCLEOTIDE SEQUENCE [LARGE SCALE GENOMIC DNA]</scope>
    <source>
        <strain evidence="9">ATCC BAA-888 / DSM 13862 / ZAS-9</strain>
    </source>
</reference>
<comment type="similarity">
    <text evidence="1">Belongs to the 'phage' integrase family.</text>
</comment>
<dbReference type="GO" id="GO:0015074">
    <property type="term" value="P:DNA integration"/>
    <property type="evidence" value="ECO:0007669"/>
    <property type="project" value="UniProtKB-KW"/>
</dbReference>
<name>F5YC77_LEAAZ</name>
<organism evidence="8 9">
    <name type="scientific">Leadbettera azotonutricia (strain ATCC BAA-888 / DSM 13862 / ZAS-9)</name>
    <name type="common">Treponema azotonutricium</name>
    <dbReference type="NCBI Taxonomy" id="545695"/>
    <lineage>
        <taxon>Bacteria</taxon>
        <taxon>Pseudomonadati</taxon>
        <taxon>Spirochaetota</taxon>
        <taxon>Spirochaetia</taxon>
        <taxon>Spirochaetales</taxon>
        <taxon>Breznakiellaceae</taxon>
        <taxon>Leadbettera</taxon>
    </lineage>
</organism>
<dbReference type="InterPro" id="IPR002104">
    <property type="entry name" value="Integrase_catalytic"/>
</dbReference>
<evidence type="ECO:0000313" key="8">
    <source>
        <dbReference type="EMBL" id="AEF80936.1"/>
    </source>
</evidence>
<dbReference type="HOGENOM" id="CLU_027562_9_5_12"/>
<evidence type="ECO:0000256" key="4">
    <source>
        <dbReference type="ARBA" id="ARBA00023172"/>
    </source>
</evidence>
<evidence type="ECO:0000256" key="5">
    <source>
        <dbReference type="PROSITE-ProRule" id="PRU01248"/>
    </source>
</evidence>
<evidence type="ECO:0000259" key="7">
    <source>
        <dbReference type="PROSITE" id="PS51900"/>
    </source>
</evidence>
<dbReference type="AlphaFoldDB" id="F5YC77"/>
<feature type="domain" description="Tyr recombinase" evidence="6">
    <location>
        <begin position="207"/>
        <end position="342"/>
    </location>
</feature>
<dbReference type="PANTHER" id="PTHR30349:SF64">
    <property type="entry name" value="PROPHAGE INTEGRASE INTD-RELATED"/>
    <property type="match status" value="1"/>
</dbReference>
<dbReference type="Pfam" id="PF00589">
    <property type="entry name" value="Phage_integrase"/>
    <property type="match status" value="1"/>
</dbReference>
<dbReference type="InParanoid" id="F5YC77"/>
<dbReference type="InterPro" id="IPR004107">
    <property type="entry name" value="Integrase_SAM-like_N"/>
</dbReference>